<reference evidence="1 2" key="1">
    <citation type="journal article" date="2006" name="Int. J. Syst. Evol. Microbiol.">
        <title>Chryseobacterium hispanicum sp. nov., isolated from the drinking water distribution system of Sevilla, Spain.</title>
        <authorList>
            <person name="Gallego V."/>
            <person name="Garcia M.T."/>
            <person name="Ventosa A."/>
        </authorList>
    </citation>
    <scope>NUCLEOTIDE SEQUENCE [LARGE SCALE GENOMIC DNA]</scope>
    <source>
        <strain evidence="1 2">KCTC 22104</strain>
    </source>
</reference>
<sequence length="108" mass="12616">MAARYLLLLNSLIPLDFKKYPLSNKKSLLLNVFNKPISVRESVFFCVLQMSVRYNHLMKTVQVAFLVVVDFISKFRISSINFCLKISDTVFEQFYSFFVITKIVFDNA</sequence>
<dbReference type="AlphaFoldDB" id="A0A3D9CTP9"/>
<dbReference type="EMBL" id="QNUG01000029">
    <property type="protein sequence ID" value="REC69155.1"/>
    <property type="molecule type" value="Genomic_DNA"/>
</dbReference>
<dbReference type="Proteomes" id="UP000256326">
    <property type="component" value="Unassembled WGS sequence"/>
</dbReference>
<name>A0A3D9CTP9_9FLAO</name>
<keyword evidence="2" id="KW-1185">Reference proteome</keyword>
<organism evidence="1 2">
    <name type="scientific">Epilithonimonas hispanica</name>
    <dbReference type="NCBI Taxonomy" id="358687"/>
    <lineage>
        <taxon>Bacteria</taxon>
        <taxon>Pseudomonadati</taxon>
        <taxon>Bacteroidota</taxon>
        <taxon>Flavobacteriia</taxon>
        <taxon>Flavobacteriales</taxon>
        <taxon>Weeksellaceae</taxon>
        <taxon>Chryseobacterium group</taxon>
        <taxon>Epilithonimonas</taxon>
    </lineage>
</organism>
<evidence type="ECO:0000313" key="2">
    <source>
        <dbReference type="Proteomes" id="UP000256326"/>
    </source>
</evidence>
<evidence type="ECO:0000313" key="1">
    <source>
        <dbReference type="EMBL" id="REC69155.1"/>
    </source>
</evidence>
<protein>
    <submittedName>
        <fullName evidence="1">Uncharacterized protein</fullName>
    </submittedName>
</protein>
<proteinExistence type="predicted"/>
<comment type="caution">
    <text evidence="1">The sequence shown here is derived from an EMBL/GenBank/DDBJ whole genome shotgun (WGS) entry which is preliminary data.</text>
</comment>
<gene>
    <name evidence="1" type="ORF">DRF58_12985</name>
</gene>
<accession>A0A3D9CTP9</accession>